<reference evidence="7 8" key="1">
    <citation type="journal article" date="2013" name="Nat. Commun.">
        <title>The evolution and pathogenic mechanisms of the rice sheath blight pathogen.</title>
        <authorList>
            <person name="Zheng A."/>
            <person name="Lin R."/>
            <person name="Xu L."/>
            <person name="Qin P."/>
            <person name="Tang C."/>
            <person name="Ai P."/>
            <person name="Zhang D."/>
            <person name="Liu Y."/>
            <person name="Sun Z."/>
            <person name="Feng H."/>
            <person name="Wang Y."/>
            <person name="Chen Y."/>
            <person name="Liang X."/>
            <person name="Fu R."/>
            <person name="Li Q."/>
            <person name="Zhang J."/>
            <person name="Yu X."/>
            <person name="Xie Z."/>
            <person name="Ding L."/>
            <person name="Guan P."/>
            <person name="Tang J."/>
            <person name="Liang Y."/>
            <person name="Wang S."/>
            <person name="Deng Q."/>
            <person name="Li S."/>
            <person name="Zhu J."/>
            <person name="Wang L."/>
            <person name="Liu H."/>
            <person name="Li P."/>
        </authorList>
    </citation>
    <scope>NUCLEOTIDE SEQUENCE [LARGE SCALE GENOMIC DNA]</scope>
    <source>
        <strain evidence="8">AG-1 IA</strain>
    </source>
</reference>
<dbReference type="SUPFAM" id="SSF53383">
    <property type="entry name" value="PLP-dependent transferases"/>
    <property type="match status" value="1"/>
</dbReference>
<dbReference type="InterPro" id="IPR015421">
    <property type="entry name" value="PyrdxlP-dep_Trfase_major"/>
</dbReference>
<keyword evidence="3" id="KW-0288">FMN</keyword>
<feature type="domain" description="NADH:flavin oxidoreductase/NADH oxidase N-terminal" evidence="6">
    <location>
        <begin position="155"/>
        <end position="333"/>
    </location>
</feature>
<keyword evidence="8" id="KW-1185">Reference proteome</keyword>
<dbReference type="Gene3D" id="3.90.1150.10">
    <property type="entry name" value="Aspartate Aminotransferase, domain 1"/>
    <property type="match status" value="1"/>
</dbReference>
<dbReference type="GO" id="GO:0010181">
    <property type="term" value="F:FMN binding"/>
    <property type="evidence" value="ECO:0007669"/>
    <property type="project" value="InterPro"/>
</dbReference>
<comment type="caution">
    <text evidence="7">The sequence shown here is derived from an EMBL/GenBank/DDBJ whole genome shotgun (WGS) entry which is preliminary data.</text>
</comment>
<dbReference type="Proteomes" id="UP000011668">
    <property type="component" value="Unassembled WGS sequence"/>
</dbReference>
<feature type="domain" description="Aminotransferase class I/classII large" evidence="5">
    <location>
        <begin position="693"/>
        <end position="921"/>
    </location>
</feature>
<keyword evidence="4" id="KW-0560">Oxidoreductase</keyword>
<organism evidence="7 8">
    <name type="scientific">Thanatephorus cucumeris (strain AG1-IA)</name>
    <name type="common">Rice sheath blight fungus</name>
    <name type="synonym">Rhizoctonia solani</name>
    <dbReference type="NCBI Taxonomy" id="983506"/>
    <lineage>
        <taxon>Eukaryota</taxon>
        <taxon>Fungi</taxon>
        <taxon>Dikarya</taxon>
        <taxon>Basidiomycota</taxon>
        <taxon>Agaricomycotina</taxon>
        <taxon>Agaricomycetes</taxon>
        <taxon>Cantharellales</taxon>
        <taxon>Ceratobasidiaceae</taxon>
        <taxon>Rhizoctonia</taxon>
        <taxon>Rhizoctonia solani AG-1</taxon>
    </lineage>
</organism>
<dbReference type="GO" id="GO:0030170">
    <property type="term" value="F:pyridoxal phosphate binding"/>
    <property type="evidence" value="ECO:0007669"/>
    <property type="project" value="InterPro"/>
</dbReference>
<keyword evidence="2" id="KW-0285">Flavoprotein</keyword>
<dbReference type="STRING" id="983506.L8WME8"/>
<sequence length="937" mass="103754">MVLARYGDSISSEDASLLGESIRMPFSGRVAKSRFLKGAMSERMASWDWHDVSKRGIPSDDLVGLYEGWGKAGYGIIITGNVMLHPTQLEAPGNPLLYAPYETSERMEKFHKMAAAGKIHGSLMIMQISHPGRQVSIQMNPNPVGASDIHLADRFDGVQLHGAHGFLIAQFLSQTTNNRTDEYGGSMQNRSRIIKEIVEAIRERVPDRQFVIGIKVNSVEFQAKGFQPEEAAELCQQLEAMEIDFVELSGGTHEAIGLKHTDSGPRESTVKREAFYTKFAQQITPKLNKTVVYVTGGFRSASAMAEAIRSGSCAGVGLGRPSGSDPLLPIEIIEKKATGASDMKISPNDFTLSVLATMIQMQEIGQGKPVIDLTEDEGLARFQKIAEEYYQQQAEANKKGIFDPRIYYLNPPAGTAPRCNQSPRLLESVAFSYGHSSAALMHESTRAVSSMSSSRHHPVLTAALSGVLKLRPFKILLLGFRYRIFTLLIMHRRVVPNLVSTNGTKNLARSSSHGLSDRAASFIEGLRKPSDFECDAMPYHKSQNPDGIIKIAIAENSLLSTELVQYFNTHFKLTPSHLKYRPSLVDGYVNSTEDILPPYYTTYFKPRIPITQEHCVHADGIGSLLAQVFWALCDVGDGVLMTTVIQRNETDRYPRDIIYPAQANVIPAHVPADVDPLSKESIPYLPGANRNSNPHNPLANAYPEEMIIEYAKLAEEFDVHLLVDEVYGLQVFSSRYVPNPVPFKSILSLELPSTIDLSRIHVVLGPTKDFGSSGLKLGSLVSQYNPDLLTSVRSAVQAVPMSSATDALFTQALGDVEFREWFLEENRRRLAVAFERVGDWCTFHKLPFVPASAGVFFIVDLEPILPPAPTPYERAIKGFQKMRDAGVYLVPTSISEDPVGTRYRMTFTLPPDTMKLALRRIERAFGLNKWDGLGDVE</sequence>
<evidence type="ECO:0000259" key="5">
    <source>
        <dbReference type="Pfam" id="PF00155"/>
    </source>
</evidence>
<dbReference type="PANTHER" id="PTHR43656:SF5">
    <property type="entry name" value="NADH:FLAVIN OXIDOREDUCTASE_NADH OXIDASE N-TERMINAL DOMAIN-CONTAINING PROTEIN"/>
    <property type="match status" value="1"/>
</dbReference>
<dbReference type="InterPro" id="IPR051799">
    <property type="entry name" value="NADH_flavin_oxidoreductase"/>
</dbReference>
<dbReference type="Pfam" id="PF00155">
    <property type="entry name" value="Aminotran_1_2"/>
    <property type="match status" value="1"/>
</dbReference>
<proteinExistence type="inferred from homology"/>
<dbReference type="Gene3D" id="3.40.640.10">
    <property type="entry name" value="Type I PLP-dependent aspartate aminotransferase-like (Major domain)"/>
    <property type="match status" value="1"/>
</dbReference>
<dbReference type="AlphaFoldDB" id="L8WME8"/>
<dbReference type="GO" id="GO:0016491">
    <property type="term" value="F:oxidoreductase activity"/>
    <property type="evidence" value="ECO:0007669"/>
    <property type="project" value="UniProtKB-KW"/>
</dbReference>
<dbReference type="Gene3D" id="3.20.20.70">
    <property type="entry name" value="Aldolase class I"/>
    <property type="match status" value="2"/>
</dbReference>
<dbReference type="CDD" id="cd00609">
    <property type="entry name" value="AAT_like"/>
    <property type="match status" value="1"/>
</dbReference>
<evidence type="ECO:0000259" key="6">
    <source>
        <dbReference type="Pfam" id="PF00724"/>
    </source>
</evidence>
<evidence type="ECO:0000256" key="4">
    <source>
        <dbReference type="ARBA" id="ARBA00023002"/>
    </source>
</evidence>
<dbReference type="InterPro" id="IPR015424">
    <property type="entry name" value="PyrdxlP-dep_Trfase"/>
</dbReference>
<evidence type="ECO:0000313" key="8">
    <source>
        <dbReference type="Proteomes" id="UP000011668"/>
    </source>
</evidence>
<evidence type="ECO:0000256" key="2">
    <source>
        <dbReference type="ARBA" id="ARBA00022630"/>
    </source>
</evidence>
<dbReference type="OrthoDB" id="7042322at2759"/>
<evidence type="ECO:0000313" key="7">
    <source>
        <dbReference type="EMBL" id="ELU37947.1"/>
    </source>
</evidence>
<evidence type="ECO:0000256" key="3">
    <source>
        <dbReference type="ARBA" id="ARBA00022643"/>
    </source>
</evidence>
<dbReference type="Pfam" id="PF00724">
    <property type="entry name" value="Oxidored_FMN"/>
    <property type="match status" value="1"/>
</dbReference>
<dbReference type="PANTHER" id="PTHR43656">
    <property type="entry name" value="BINDING OXIDOREDUCTASE, PUTATIVE (AFU_ORTHOLOGUE AFUA_2G08260)-RELATED"/>
    <property type="match status" value="1"/>
</dbReference>
<name>L8WME8_THACA</name>
<dbReference type="SUPFAM" id="SSF51395">
    <property type="entry name" value="FMN-linked oxidoreductases"/>
    <property type="match status" value="1"/>
</dbReference>
<dbReference type="InterPro" id="IPR004839">
    <property type="entry name" value="Aminotransferase_I/II_large"/>
</dbReference>
<accession>L8WME8</accession>
<dbReference type="HOGENOM" id="CLU_312879_0_0_1"/>
<comment type="similarity">
    <text evidence="1">Belongs to the NADH:flavin oxidoreductase/NADH oxidase family.</text>
</comment>
<evidence type="ECO:0000256" key="1">
    <source>
        <dbReference type="ARBA" id="ARBA00005979"/>
    </source>
</evidence>
<gene>
    <name evidence="7" type="ORF">AG1IA_08022</name>
</gene>
<dbReference type="InterPro" id="IPR001155">
    <property type="entry name" value="OxRdtase_FMN_N"/>
</dbReference>
<dbReference type="InterPro" id="IPR013785">
    <property type="entry name" value="Aldolase_TIM"/>
</dbReference>
<protein>
    <submittedName>
        <fullName evidence="7">NADH oxidase</fullName>
    </submittedName>
</protein>
<dbReference type="InterPro" id="IPR015422">
    <property type="entry name" value="PyrdxlP-dep_Trfase_small"/>
</dbReference>
<dbReference type="EMBL" id="AFRT01002330">
    <property type="protein sequence ID" value="ELU37947.1"/>
    <property type="molecule type" value="Genomic_DNA"/>
</dbReference>